<dbReference type="GO" id="GO:0005634">
    <property type="term" value="C:nucleus"/>
    <property type="evidence" value="ECO:0007669"/>
    <property type="project" value="TreeGrafter"/>
</dbReference>
<evidence type="ECO:0000256" key="1">
    <source>
        <dbReference type="ARBA" id="ARBA00038508"/>
    </source>
</evidence>
<dbReference type="EMBL" id="GECL01002316">
    <property type="protein sequence ID" value="JAP03808.1"/>
    <property type="molecule type" value="Transcribed_RNA"/>
</dbReference>
<name>A0A0V0G6T5_TRIDM</name>
<dbReference type="PANTHER" id="PTHR15615">
    <property type="match status" value="1"/>
</dbReference>
<dbReference type="GO" id="GO:0016538">
    <property type="term" value="F:cyclin-dependent protein serine/threonine kinase regulator activity"/>
    <property type="evidence" value="ECO:0007669"/>
    <property type="project" value="TreeGrafter"/>
</dbReference>
<organism evidence="3">
    <name type="scientific">Triatoma dimidiata</name>
    <name type="common">Kissing bug</name>
    <name type="synonym">Meccus dimidiatus</name>
    <dbReference type="NCBI Taxonomy" id="72491"/>
    <lineage>
        <taxon>Eukaryota</taxon>
        <taxon>Metazoa</taxon>
        <taxon>Ecdysozoa</taxon>
        <taxon>Arthropoda</taxon>
        <taxon>Hexapoda</taxon>
        <taxon>Insecta</taxon>
        <taxon>Pterygota</taxon>
        <taxon>Neoptera</taxon>
        <taxon>Paraneoptera</taxon>
        <taxon>Hemiptera</taxon>
        <taxon>Heteroptera</taxon>
        <taxon>Panheteroptera</taxon>
        <taxon>Cimicomorpha</taxon>
        <taxon>Reduviidae</taxon>
        <taxon>Triatominae</taxon>
        <taxon>Triatoma</taxon>
    </lineage>
</organism>
<dbReference type="AlphaFoldDB" id="A0A0V0G6T5"/>
<dbReference type="GO" id="GO:0019901">
    <property type="term" value="F:protein kinase binding"/>
    <property type="evidence" value="ECO:0007669"/>
    <property type="project" value="InterPro"/>
</dbReference>
<dbReference type="InterPro" id="IPR036915">
    <property type="entry name" value="Cyclin-like_sf"/>
</dbReference>
<accession>A0A0V0G6T5</accession>
<comment type="similarity">
    <text evidence="1">Belongs to the CNPPD1 family.</text>
</comment>
<dbReference type="PANTHER" id="PTHR15615:SF108">
    <property type="entry name" value="PROTEIN CNPPD1"/>
    <property type="match status" value="1"/>
</dbReference>
<evidence type="ECO:0000256" key="2">
    <source>
        <dbReference type="ARBA" id="ARBA00040808"/>
    </source>
</evidence>
<dbReference type="Gene3D" id="1.10.472.10">
    <property type="entry name" value="Cyclin-like"/>
    <property type="match status" value="1"/>
</dbReference>
<feature type="non-terminal residue" evidence="3">
    <location>
        <position position="1"/>
    </location>
</feature>
<reference evidence="3" key="1">
    <citation type="journal article" date="2018" name="J. Proteomics">
        <title>Exploring the molecular complexity of Triatoma dimidiata sialome.</title>
        <authorList>
            <person name="Santiago P.B."/>
            <person name="de Araujo C.N."/>
            <person name="Charneau S."/>
            <person name="Bastos I.M.D."/>
            <person name="Assumpcao T.C.F."/>
            <person name="Queiroz R.M.L."/>
            <person name="Praca Y.R."/>
            <person name="Cordeiro T.M."/>
            <person name="Garcia C.H.S."/>
            <person name="da Silva I.G."/>
            <person name="Raiol T."/>
            <person name="Motta F.N."/>
            <person name="de Araujo Oliveira J.V."/>
            <person name="de Sousa M.V."/>
            <person name="Ribeiro J.M.C."/>
            <person name="de Santana J.M."/>
        </authorList>
    </citation>
    <scope>NUCLEOTIDE SEQUENCE</scope>
    <source>
        <strain evidence="3">Santander</strain>
        <tissue evidence="3">Salivary glands</tissue>
    </source>
</reference>
<dbReference type="InterPro" id="IPR013922">
    <property type="entry name" value="Cyclin_PHO80-like"/>
</dbReference>
<dbReference type="SUPFAM" id="SSF47954">
    <property type="entry name" value="Cyclin-like"/>
    <property type="match status" value="1"/>
</dbReference>
<dbReference type="CDD" id="cd20557">
    <property type="entry name" value="CYCLIN_ScPCL1-like"/>
    <property type="match status" value="1"/>
</dbReference>
<sequence>KRDWTRIKFSGVGPYRNFLERIRKTLYYGNLPSTERLSLPVTELATELYSEVKTRHSVQRLRLEEASEISRNACVSPCTLVLAIIYLEQLKSSNYCYVDKVSPSDLFIVSLMVATKFLNDSGEEDDILNSEWAASVGLGISEVNRLERDFLAAVNWEVFVENNSFWRRLRLLERDIALKEGNKRGWFSYTDLENLLDTINGLALAQAVFTVSAVCLASYTAGILTMLGSTLLVSQISKYSALNISSRSLTSELPNMSVPVSTTISTRNLVDLAEECQLSLNKFSAKESTMKEIIEFLKKGKLKYNLAKENNFTIYDNSYLSYVYNYLQLLSIKIEYLPLKFGRLPLDSSSLLHDCFS</sequence>
<protein>
    <recommendedName>
        <fullName evidence="2">Protein CNPPD1</fullName>
    </recommendedName>
</protein>
<dbReference type="GO" id="GO:0000307">
    <property type="term" value="C:cyclin-dependent protein kinase holoenzyme complex"/>
    <property type="evidence" value="ECO:0007669"/>
    <property type="project" value="TreeGrafter"/>
</dbReference>
<proteinExistence type="inferred from homology"/>
<dbReference type="Pfam" id="PF08613">
    <property type="entry name" value="Cyclin"/>
    <property type="match status" value="1"/>
</dbReference>
<evidence type="ECO:0000313" key="3">
    <source>
        <dbReference type="EMBL" id="JAP03808.1"/>
    </source>
</evidence>